<dbReference type="AlphaFoldDB" id="A0A916VS57"/>
<dbReference type="InterPro" id="IPR009843">
    <property type="entry name" value="DUF1403"/>
</dbReference>
<protein>
    <recommendedName>
        <fullName evidence="3">DUF1403 domain-containing protein</fullName>
    </recommendedName>
</protein>
<evidence type="ECO:0000313" key="1">
    <source>
        <dbReference type="EMBL" id="GGA27042.1"/>
    </source>
</evidence>
<accession>A0A916VS57</accession>
<gene>
    <name evidence="1" type="ORF">GCM10011498_30040</name>
</gene>
<keyword evidence="2" id="KW-1185">Reference proteome</keyword>
<dbReference type="Proteomes" id="UP000628017">
    <property type="component" value="Unassembled WGS sequence"/>
</dbReference>
<name>A0A916VS57_9RHOB</name>
<reference evidence="1" key="2">
    <citation type="submission" date="2020-09" db="EMBL/GenBank/DDBJ databases">
        <authorList>
            <person name="Sun Q."/>
            <person name="Zhou Y."/>
        </authorList>
    </citation>
    <scope>NUCLEOTIDE SEQUENCE</scope>
    <source>
        <strain evidence="1">CGMCC 1.15880</strain>
    </source>
</reference>
<proteinExistence type="predicted"/>
<sequence>MKQAKITPPTQETTFAPLPRWAEPANGQTPEAMAFAAGASLCVLHGLVTDQSGAVPVALLRNRLALLASEAALRIEGRAETTAAIRDAVYLTRPGDGMGPAGEMYLRWRRSAALPLRSRNWINQLGETLPTPFAEALPHWMKLTEATGSPAAQAASLIGLILEADPREEATAMICADAVLARGLGWSTPLPLCALYMTRAVLRDLRQPDFHLLLNRSAKAAIGMAHDLSRRAAVLRKIAPKLRSKGSDHAVALFLQEDAVSPSTMLSPVIKGTNTAMTDRSARRLCDRLVSLGAAKELTGRGSFRLYGLA</sequence>
<organism evidence="1 2">
    <name type="scientific">Neptunicoccus cionae</name>
    <dbReference type="NCBI Taxonomy" id="2035344"/>
    <lineage>
        <taxon>Bacteria</taxon>
        <taxon>Pseudomonadati</taxon>
        <taxon>Pseudomonadota</taxon>
        <taxon>Alphaproteobacteria</taxon>
        <taxon>Rhodobacterales</taxon>
        <taxon>Paracoccaceae</taxon>
        <taxon>Neptunicoccus</taxon>
    </lineage>
</organism>
<dbReference type="Pfam" id="PF07183">
    <property type="entry name" value="DUF1403"/>
    <property type="match status" value="1"/>
</dbReference>
<evidence type="ECO:0008006" key="3">
    <source>
        <dbReference type="Google" id="ProtNLM"/>
    </source>
</evidence>
<evidence type="ECO:0000313" key="2">
    <source>
        <dbReference type="Proteomes" id="UP000628017"/>
    </source>
</evidence>
<dbReference type="EMBL" id="BMKA01000004">
    <property type="protein sequence ID" value="GGA27042.1"/>
    <property type="molecule type" value="Genomic_DNA"/>
</dbReference>
<reference evidence="1" key="1">
    <citation type="journal article" date="2014" name="Int. J. Syst. Evol. Microbiol.">
        <title>Complete genome sequence of Corynebacterium casei LMG S-19264T (=DSM 44701T), isolated from a smear-ripened cheese.</title>
        <authorList>
            <consortium name="US DOE Joint Genome Institute (JGI-PGF)"/>
            <person name="Walter F."/>
            <person name="Albersmeier A."/>
            <person name="Kalinowski J."/>
            <person name="Ruckert C."/>
        </authorList>
    </citation>
    <scope>NUCLEOTIDE SEQUENCE</scope>
    <source>
        <strain evidence="1">CGMCC 1.15880</strain>
    </source>
</reference>
<dbReference type="RefSeq" id="WP_188677105.1">
    <property type="nucleotide sequence ID" value="NZ_BMKA01000004.1"/>
</dbReference>
<comment type="caution">
    <text evidence="1">The sequence shown here is derived from an EMBL/GenBank/DDBJ whole genome shotgun (WGS) entry which is preliminary data.</text>
</comment>